<dbReference type="RefSeq" id="WP_377552766.1">
    <property type="nucleotide sequence ID" value="NZ_JBHSBN010000040.1"/>
</dbReference>
<feature type="compositionally biased region" description="Low complexity" evidence="1">
    <location>
        <begin position="276"/>
        <end position="294"/>
    </location>
</feature>
<evidence type="ECO:0000313" key="4">
    <source>
        <dbReference type="Proteomes" id="UP001595868"/>
    </source>
</evidence>
<evidence type="ECO:0000259" key="2">
    <source>
        <dbReference type="Pfam" id="PF03888"/>
    </source>
</evidence>
<feature type="region of interest" description="Disordered" evidence="1">
    <location>
        <begin position="259"/>
        <end position="294"/>
    </location>
</feature>
<dbReference type="PANTHER" id="PTHR37507">
    <property type="entry name" value="SPORULATION PROTEIN YDCC"/>
    <property type="match status" value="1"/>
</dbReference>
<protein>
    <submittedName>
        <fullName evidence="3">Outer membrane lipoprotein carrier protein LolA</fullName>
    </submittedName>
</protein>
<dbReference type="SUPFAM" id="SSF89392">
    <property type="entry name" value="Prokaryotic lipoproteins and lipoprotein localization factors"/>
    <property type="match status" value="1"/>
</dbReference>
<evidence type="ECO:0000256" key="1">
    <source>
        <dbReference type="SAM" id="MobiDB-lite"/>
    </source>
</evidence>
<keyword evidence="4" id="KW-1185">Reference proteome</keyword>
<dbReference type="Gene3D" id="2.50.20.10">
    <property type="entry name" value="Lipoprotein localisation LolA/LolB/LppX"/>
    <property type="match status" value="1"/>
</dbReference>
<proteinExistence type="predicted"/>
<dbReference type="InterPro" id="IPR052944">
    <property type="entry name" value="Sporulation_related"/>
</dbReference>
<accession>A0ABV8KWN8</accession>
<dbReference type="InterPro" id="IPR033434">
    <property type="entry name" value="MucB/RseB_N"/>
</dbReference>
<evidence type="ECO:0000313" key="3">
    <source>
        <dbReference type="EMBL" id="MFC4110398.1"/>
    </source>
</evidence>
<reference evidence="4" key="1">
    <citation type="journal article" date="2019" name="Int. J. Syst. Evol. Microbiol.">
        <title>The Global Catalogue of Microorganisms (GCM) 10K type strain sequencing project: providing services to taxonomists for standard genome sequencing and annotation.</title>
        <authorList>
            <consortium name="The Broad Institute Genomics Platform"/>
            <consortium name="The Broad Institute Genome Sequencing Center for Infectious Disease"/>
            <person name="Wu L."/>
            <person name="Ma J."/>
        </authorList>
    </citation>
    <scope>NUCLEOTIDE SEQUENCE [LARGE SCALE GENOMIC DNA]</scope>
    <source>
        <strain evidence="4">2902at01</strain>
    </source>
</reference>
<dbReference type="EMBL" id="JBHSBN010000040">
    <property type="protein sequence ID" value="MFC4110398.1"/>
    <property type="molecule type" value="Genomic_DNA"/>
</dbReference>
<feature type="domain" description="MucB/RseB N-terminal" evidence="2">
    <location>
        <begin position="151"/>
        <end position="248"/>
    </location>
</feature>
<organism evidence="3 4">
    <name type="scientific">Micromonospora zhanjiangensis</name>
    <dbReference type="NCBI Taxonomy" id="1522057"/>
    <lineage>
        <taxon>Bacteria</taxon>
        <taxon>Bacillati</taxon>
        <taxon>Actinomycetota</taxon>
        <taxon>Actinomycetes</taxon>
        <taxon>Micromonosporales</taxon>
        <taxon>Micromonosporaceae</taxon>
        <taxon>Micromonospora</taxon>
    </lineage>
</organism>
<dbReference type="Proteomes" id="UP001595868">
    <property type="component" value="Unassembled WGS sequence"/>
</dbReference>
<dbReference type="PANTHER" id="PTHR37507:SF2">
    <property type="entry name" value="SPORULATION PROTEIN YDCC"/>
    <property type="match status" value="1"/>
</dbReference>
<sequence length="393" mass="40817">MSIFTNRPALRWAVPVAATAVVIGGGAAVGTFAAAAEPPLPARSAAQLLVDLQTARLDGLSGTVVQRADLGLPAVVGLAGQVGQGGTELTSLLAGTHTLRVWYAGPERQRIALMGTLGETDVIHNGKDVWTWNSQRNEATHRTMTGKDGAADRHAVPDGLPATPQQAAERALAAVNPTTEVTVGRSARIAGRDAYELVLGPRDKTSLVGQVRIAIDAKEHVPLRFEVYAKGTDQPAYEMAFTQVDFSRPDAAQFAFNPPPGAKVTESDAVEAKESAPTAAQRQQAEAAAKQARPTTVGTGWTTVLVAHLPKDGTLTGDKAGKADKAGATAGADKGDIGQLTGLLDKLPKVSGAWGSGHLFSSKLVTALLTDDGRVLVGAVAPERLYEVAQANK</sequence>
<name>A0ABV8KWN8_9ACTN</name>
<comment type="caution">
    <text evidence="3">The sequence shown here is derived from an EMBL/GenBank/DDBJ whole genome shotgun (WGS) entry which is preliminary data.</text>
</comment>
<dbReference type="InterPro" id="IPR029046">
    <property type="entry name" value="LolA/LolB/LppX"/>
</dbReference>
<gene>
    <name evidence="3" type="ORF">ACFOX0_31325</name>
</gene>
<dbReference type="Pfam" id="PF03888">
    <property type="entry name" value="MucB_RseB"/>
    <property type="match status" value="1"/>
</dbReference>
<keyword evidence="3" id="KW-0449">Lipoprotein</keyword>